<feature type="compositionally biased region" description="Basic and acidic residues" evidence="1">
    <location>
        <begin position="10"/>
        <end position="23"/>
    </location>
</feature>
<sequence>METTIVDASFDCRNDTSVDDVKQNRGKKSKPRAEEAGGIQKSKLAKSKAPRRNSESRLDPSVEEMRPEIASVSGADARESEFETRIGNTSARGRTSSLNTRSSDGRSVAN</sequence>
<gene>
    <name evidence="2" type="ORF">LPLAT_LOCUS5521</name>
</gene>
<name>A0AAV2MXV4_9HYME</name>
<organism evidence="2 3">
    <name type="scientific">Lasius platythorax</name>
    <dbReference type="NCBI Taxonomy" id="488582"/>
    <lineage>
        <taxon>Eukaryota</taxon>
        <taxon>Metazoa</taxon>
        <taxon>Ecdysozoa</taxon>
        <taxon>Arthropoda</taxon>
        <taxon>Hexapoda</taxon>
        <taxon>Insecta</taxon>
        <taxon>Pterygota</taxon>
        <taxon>Neoptera</taxon>
        <taxon>Endopterygota</taxon>
        <taxon>Hymenoptera</taxon>
        <taxon>Apocrita</taxon>
        <taxon>Aculeata</taxon>
        <taxon>Formicoidea</taxon>
        <taxon>Formicidae</taxon>
        <taxon>Formicinae</taxon>
        <taxon>Lasius</taxon>
        <taxon>Lasius</taxon>
    </lineage>
</organism>
<feature type="compositionally biased region" description="Basic and acidic residues" evidence="1">
    <location>
        <begin position="52"/>
        <end position="67"/>
    </location>
</feature>
<evidence type="ECO:0000256" key="1">
    <source>
        <dbReference type="SAM" id="MobiDB-lite"/>
    </source>
</evidence>
<keyword evidence="3" id="KW-1185">Reference proteome</keyword>
<evidence type="ECO:0000313" key="3">
    <source>
        <dbReference type="Proteomes" id="UP001497644"/>
    </source>
</evidence>
<evidence type="ECO:0000313" key="2">
    <source>
        <dbReference type="EMBL" id="CAL1672115.1"/>
    </source>
</evidence>
<feature type="compositionally biased region" description="Polar residues" evidence="1">
    <location>
        <begin position="86"/>
        <end position="102"/>
    </location>
</feature>
<feature type="region of interest" description="Disordered" evidence="1">
    <location>
        <begin position="1"/>
        <end position="110"/>
    </location>
</feature>
<accession>A0AAV2MXV4</accession>
<dbReference type="AlphaFoldDB" id="A0AAV2MXV4"/>
<protein>
    <submittedName>
        <fullName evidence="2">Uncharacterized protein</fullName>
    </submittedName>
</protein>
<comment type="caution">
    <text evidence="2">The sequence shown here is derived from an EMBL/GenBank/DDBJ whole genome shotgun (WGS) entry which is preliminary data.</text>
</comment>
<dbReference type="EMBL" id="CAXIPU020000446">
    <property type="protein sequence ID" value="CAL1672115.1"/>
    <property type="molecule type" value="Genomic_DNA"/>
</dbReference>
<dbReference type="Proteomes" id="UP001497644">
    <property type="component" value="Unassembled WGS sequence"/>
</dbReference>
<reference evidence="2" key="1">
    <citation type="submission" date="2024-04" db="EMBL/GenBank/DDBJ databases">
        <authorList>
            <consortium name="Molecular Ecology Group"/>
        </authorList>
    </citation>
    <scope>NUCLEOTIDE SEQUENCE</scope>
</reference>
<proteinExistence type="predicted"/>